<feature type="compositionally biased region" description="Basic and acidic residues" evidence="6">
    <location>
        <begin position="599"/>
        <end position="611"/>
    </location>
</feature>
<feature type="domain" description="DUF668" evidence="9">
    <location>
        <begin position="229"/>
        <end position="305"/>
    </location>
</feature>
<dbReference type="InterPro" id="IPR000620">
    <property type="entry name" value="EamA_dom"/>
</dbReference>
<feature type="transmembrane region" description="Helical" evidence="7">
    <location>
        <begin position="458"/>
        <end position="480"/>
    </location>
</feature>
<protein>
    <recommendedName>
        <fullName evidence="12">WAT1-related protein</fullName>
    </recommendedName>
</protein>
<organism evidence="10 11">
    <name type="scientific">Escallonia herrerae</name>
    <dbReference type="NCBI Taxonomy" id="1293975"/>
    <lineage>
        <taxon>Eukaryota</taxon>
        <taxon>Viridiplantae</taxon>
        <taxon>Streptophyta</taxon>
        <taxon>Embryophyta</taxon>
        <taxon>Tracheophyta</taxon>
        <taxon>Spermatophyta</taxon>
        <taxon>Magnoliopsida</taxon>
        <taxon>eudicotyledons</taxon>
        <taxon>Gunneridae</taxon>
        <taxon>Pentapetalae</taxon>
        <taxon>asterids</taxon>
        <taxon>campanulids</taxon>
        <taxon>Escalloniales</taxon>
        <taxon>Escalloniaceae</taxon>
        <taxon>Escallonia</taxon>
    </lineage>
</organism>
<keyword evidence="4 7" id="KW-1133">Transmembrane helix</keyword>
<evidence type="ECO:0000259" key="8">
    <source>
        <dbReference type="Pfam" id="PF00892"/>
    </source>
</evidence>
<evidence type="ECO:0008006" key="12">
    <source>
        <dbReference type="Google" id="ProtNLM"/>
    </source>
</evidence>
<feature type="transmembrane region" description="Helical" evidence="7">
    <location>
        <begin position="35"/>
        <end position="57"/>
    </location>
</feature>
<dbReference type="GO" id="GO:0022857">
    <property type="term" value="F:transmembrane transporter activity"/>
    <property type="evidence" value="ECO:0007669"/>
    <property type="project" value="InterPro"/>
</dbReference>
<dbReference type="GO" id="GO:0045927">
    <property type="term" value="P:positive regulation of growth"/>
    <property type="evidence" value="ECO:0007669"/>
    <property type="project" value="InterPro"/>
</dbReference>
<dbReference type="InterPro" id="IPR037185">
    <property type="entry name" value="EmrE-like"/>
</dbReference>
<evidence type="ECO:0000256" key="7">
    <source>
        <dbReference type="SAM" id="Phobius"/>
    </source>
</evidence>
<comment type="similarity">
    <text evidence="2">Belongs to the drug/metabolite transporter (DMT) superfamily. Plant drug/metabolite exporter (P-DME) (TC 2.A.7.4) family.</text>
</comment>
<dbReference type="GO" id="GO:0016020">
    <property type="term" value="C:membrane"/>
    <property type="evidence" value="ECO:0007669"/>
    <property type="project" value="UniProtKB-SubCell"/>
</dbReference>
<dbReference type="Proteomes" id="UP001188597">
    <property type="component" value="Unassembled WGS sequence"/>
</dbReference>
<feature type="transmembrane region" description="Helical" evidence="7">
    <location>
        <begin position="492"/>
        <end position="511"/>
    </location>
</feature>
<evidence type="ECO:0000313" key="10">
    <source>
        <dbReference type="EMBL" id="KAK3026277.1"/>
    </source>
</evidence>
<dbReference type="AlphaFoldDB" id="A0AA88WEP0"/>
<feature type="transmembrane region" description="Helical" evidence="7">
    <location>
        <begin position="69"/>
        <end position="89"/>
    </location>
</feature>
<dbReference type="Pfam" id="PF05003">
    <property type="entry name" value="DUF668"/>
    <property type="match status" value="1"/>
</dbReference>
<evidence type="ECO:0000259" key="9">
    <source>
        <dbReference type="Pfam" id="PF05003"/>
    </source>
</evidence>
<feature type="transmembrane region" description="Helical" evidence="7">
    <location>
        <begin position="426"/>
        <end position="446"/>
    </location>
</feature>
<comment type="caution">
    <text evidence="10">The sequence shown here is derived from an EMBL/GenBank/DDBJ whole genome shotgun (WGS) entry which is preliminary data.</text>
</comment>
<feature type="transmembrane region" description="Helical" evidence="7">
    <location>
        <begin position="549"/>
        <end position="568"/>
    </location>
</feature>
<sequence length="611" mass="68775">MKTTCTCYAAMVLVQFAYGGSNILMKIALEKGLDQLVFVVYRHLIAMLLLGPLAYIVERKKRPSLSFSVLMKIFVLSSLGTTIHLNVYYAGLAYTSPTVASALNISIIIDDRYGITYLNSKDVAFLMSLARAERLEDLDRAATAVARLGRKCSDSGLNRFDLVYTDLKLGTIDIGKLEYGSKEMQKRIDKMERLILATSNLYTALESLTEMEISEIKLKQWKKNIVAMQVILLAEQYLDSAVVIGNDARQNLYHMLPENLKASVRTKLKKKVRVMEDNESLAAGWREALTEMMGWLSPMAHDTLKWQMERNFERKKFDLKPLVLLFQTLHFADKEKTEAAIARMRNEFEWHVTLMISRSNSDKLMEKVTVKSARGQAKILGTLTCICGSLVFTFWKGGYLFKRFVDRPLINIYETRASFAAGKENWVKGSVLILTSYVAWSLWLILQAVVYKIYPARLSLNALICFFASLQSSLLALFLGRDPTIWRLGWNVQLLTIIYCGVVISALVYYLQTWCISNQGPVFAAMFSPLLLVFVGIFSAVALAEQLHLGSLIGAFLIVVGLYCVIWGKRTDGNGSSGPRENGEADNHSDNNPMVKIPINDDHLHGETGHI</sequence>
<dbReference type="SUPFAM" id="SSF103481">
    <property type="entry name" value="Multidrug resistance efflux transporter EmrE"/>
    <property type="match status" value="1"/>
</dbReference>
<dbReference type="Pfam" id="PF00892">
    <property type="entry name" value="EamA"/>
    <property type="match status" value="2"/>
</dbReference>
<keyword evidence="5 7" id="KW-0472">Membrane</keyword>
<dbReference type="PANTHER" id="PTHR31218">
    <property type="entry name" value="WAT1-RELATED PROTEIN"/>
    <property type="match status" value="1"/>
</dbReference>
<keyword evidence="11" id="KW-1185">Reference proteome</keyword>
<feature type="domain" description="EamA" evidence="8">
    <location>
        <begin position="428"/>
        <end position="566"/>
    </location>
</feature>
<evidence type="ECO:0000256" key="4">
    <source>
        <dbReference type="ARBA" id="ARBA00022989"/>
    </source>
</evidence>
<feature type="transmembrane region" description="Helical" evidence="7">
    <location>
        <begin position="523"/>
        <end position="543"/>
    </location>
</feature>
<evidence type="ECO:0000256" key="1">
    <source>
        <dbReference type="ARBA" id="ARBA00004141"/>
    </source>
</evidence>
<dbReference type="InterPro" id="IPR030184">
    <property type="entry name" value="WAT1-related"/>
</dbReference>
<gene>
    <name evidence="10" type="ORF">RJ639_041226</name>
</gene>
<evidence type="ECO:0000256" key="5">
    <source>
        <dbReference type="ARBA" id="ARBA00023136"/>
    </source>
</evidence>
<name>A0AA88WEP0_9ASTE</name>
<evidence type="ECO:0000313" key="11">
    <source>
        <dbReference type="Proteomes" id="UP001188597"/>
    </source>
</evidence>
<proteinExistence type="inferred from homology"/>
<reference evidence="10" key="1">
    <citation type="submission" date="2022-12" db="EMBL/GenBank/DDBJ databases">
        <title>Draft genome assemblies for two species of Escallonia (Escalloniales).</title>
        <authorList>
            <person name="Chanderbali A."/>
            <person name="Dervinis C."/>
            <person name="Anghel I."/>
            <person name="Soltis D."/>
            <person name="Soltis P."/>
            <person name="Zapata F."/>
        </authorList>
    </citation>
    <scope>NUCLEOTIDE SEQUENCE</scope>
    <source>
        <strain evidence="10">UCBG64.0493</strain>
        <tissue evidence="10">Leaf</tissue>
    </source>
</reference>
<dbReference type="EMBL" id="JAVXUP010000507">
    <property type="protein sequence ID" value="KAK3026277.1"/>
    <property type="molecule type" value="Genomic_DNA"/>
</dbReference>
<dbReference type="InterPro" id="IPR007700">
    <property type="entry name" value="DUF668"/>
</dbReference>
<comment type="subcellular location">
    <subcellularLocation>
        <location evidence="1">Membrane</location>
        <topology evidence="1">Multi-pass membrane protein</topology>
    </subcellularLocation>
</comment>
<feature type="region of interest" description="Disordered" evidence="6">
    <location>
        <begin position="575"/>
        <end position="611"/>
    </location>
</feature>
<keyword evidence="3 7" id="KW-0812">Transmembrane</keyword>
<accession>A0AA88WEP0</accession>
<evidence type="ECO:0000256" key="2">
    <source>
        <dbReference type="ARBA" id="ARBA00007635"/>
    </source>
</evidence>
<evidence type="ECO:0000256" key="6">
    <source>
        <dbReference type="SAM" id="MobiDB-lite"/>
    </source>
</evidence>
<evidence type="ECO:0000256" key="3">
    <source>
        <dbReference type="ARBA" id="ARBA00022692"/>
    </source>
</evidence>
<feature type="domain" description="EamA" evidence="8">
    <location>
        <begin position="9"/>
        <end position="104"/>
    </location>
</feature>